<feature type="coiled-coil region" evidence="1">
    <location>
        <begin position="443"/>
        <end position="474"/>
    </location>
</feature>
<gene>
    <name evidence="3" type="ORF">CTEN210_00623</name>
</gene>
<organism evidence="3 4">
    <name type="scientific">Chaetoceros tenuissimus</name>
    <dbReference type="NCBI Taxonomy" id="426638"/>
    <lineage>
        <taxon>Eukaryota</taxon>
        <taxon>Sar</taxon>
        <taxon>Stramenopiles</taxon>
        <taxon>Ochrophyta</taxon>
        <taxon>Bacillariophyta</taxon>
        <taxon>Coscinodiscophyceae</taxon>
        <taxon>Chaetocerotophycidae</taxon>
        <taxon>Chaetocerotales</taxon>
        <taxon>Chaetocerotaceae</taxon>
        <taxon>Chaetoceros</taxon>
    </lineage>
</organism>
<keyword evidence="4" id="KW-1185">Reference proteome</keyword>
<dbReference type="AlphaFoldDB" id="A0AAD3GZB1"/>
<dbReference type="InterPro" id="IPR007145">
    <property type="entry name" value="MAP65_Ase1_PRC1"/>
</dbReference>
<reference evidence="3 4" key="1">
    <citation type="journal article" date="2021" name="Sci. Rep.">
        <title>The genome of the diatom Chaetoceros tenuissimus carries an ancient integrated fragment of an extant virus.</title>
        <authorList>
            <person name="Hongo Y."/>
            <person name="Kimura K."/>
            <person name="Takaki Y."/>
            <person name="Yoshida Y."/>
            <person name="Baba S."/>
            <person name="Kobayashi G."/>
            <person name="Nagasaki K."/>
            <person name="Hano T."/>
            <person name="Tomaru Y."/>
        </authorList>
    </citation>
    <scope>NUCLEOTIDE SEQUENCE [LARGE SCALE GENOMIC DNA]</scope>
    <source>
        <strain evidence="3 4">NIES-3715</strain>
    </source>
</reference>
<dbReference type="EMBL" id="BLLK01000019">
    <property type="protein sequence ID" value="GFH44149.1"/>
    <property type="molecule type" value="Genomic_DNA"/>
</dbReference>
<evidence type="ECO:0000313" key="3">
    <source>
        <dbReference type="EMBL" id="GFH44149.1"/>
    </source>
</evidence>
<dbReference type="Gene3D" id="1.20.58.1520">
    <property type="match status" value="1"/>
</dbReference>
<feature type="compositionally biased region" description="Low complexity" evidence="2">
    <location>
        <begin position="584"/>
        <end position="601"/>
    </location>
</feature>
<dbReference type="GO" id="GO:0008017">
    <property type="term" value="F:microtubule binding"/>
    <property type="evidence" value="ECO:0007669"/>
    <property type="project" value="InterPro"/>
</dbReference>
<dbReference type="GO" id="GO:0005737">
    <property type="term" value="C:cytoplasm"/>
    <property type="evidence" value="ECO:0007669"/>
    <property type="project" value="TreeGrafter"/>
</dbReference>
<dbReference type="PANTHER" id="PTHR19321:SF41">
    <property type="entry name" value="FASCETTO-RELATED"/>
    <property type="match status" value="1"/>
</dbReference>
<feature type="region of interest" description="Disordered" evidence="2">
    <location>
        <begin position="565"/>
        <end position="674"/>
    </location>
</feature>
<dbReference type="PANTHER" id="PTHR19321">
    <property type="entry name" value="PROTEIN REGULATOR OF CYTOKINESIS 1 PRC1-RELATED"/>
    <property type="match status" value="1"/>
</dbReference>
<dbReference type="GO" id="GO:0005819">
    <property type="term" value="C:spindle"/>
    <property type="evidence" value="ECO:0007669"/>
    <property type="project" value="TreeGrafter"/>
</dbReference>
<dbReference type="Pfam" id="PF03999">
    <property type="entry name" value="MAP65_ASE1"/>
    <property type="match status" value="1"/>
</dbReference>
<keyword evidence="1" id="KW-0175">Coiled coil</keyword>
<feature type="compositionally biased region" description="Basic and acidic residues" evidence="2">
    <location>
        <begin position="626"/>
        <end position="645"/>
    </location>
</feature>
<dbReference type="Proteomes" id="UP001054902">
    <property type="component" value="Unassembled WGS sequence"/>
</dbReference>
<proteinExistence type="predicted"/>
<name>A0AAD3GZB1_9STRA</name>
<sequence length="674" mass="77678">MSNSNRKLYKSNQNTPGLVSFASPSFTPMSTTSTNINSALHTPASAATVQNSKRRESHIRNIRKLNMTPGTQLESHTNTNTNMDDSFLLQPHSQTISESLLAMTDSASRELEKIWNQVGLTPEERAQELTDLLQQLHQTCQLKVEHESMVRDNFQKQISEYRQEIKETCDALRIAPDQDLLEEKKDMTLQDVSYTLELALEELRDVANASRQDLSVYKSQLEEYCEALGITLEAEFCDIESDLTVKAVQKFQTKVQEVNMLVQNRIEAVVTLLKDAKSLIEDLHLDPMDHLLDRKICSSLQEQDGKLELVDMFESDDCTGISSGTLDALTERIRELHDEKERRRQELTAMGEIISDLWDKLQVSKEERLEFTQECTKAGLSLQTLDMGKKEIARLNEMKEAMMGDLIVEARQRIKVLWVQTNATPQQQQAFVAMNVQDETLINDGLLQEHEDLIEELEQKLEEMRPLLDLIQKREAIIQERMELEEFLKDPSRLQQRGAVQQLMKEEKMTNRVNKLLPKYSDHLNRKLKEWQKSHGESFVYKGEDYLVKMKQQDEEWYTYKENQAQAKREKKQMERSSYSTKPRSASSTRSASTTRSISSAPLRETTNKRSTSNARPKSRFRALSRGRERAGEGSSKQRERDAARSKSRPRLFGRARSKSRAPSRTRVRPVTRA</sequence>
<feature type="compositionally biased region" description="Basic residues" evidence="2">
    <location>
        <begin position="646"/>
        <end position="674"/>
    </location>
</feature>
<comment type="caution">
    <text evidence="3">The sequence shown here is derived from an EMBL/GenBank/DDBJ whole genome shotgun (WGS) entry which is preliminary data.</text>
</comment>
<protein>
    <submittedName>
        <fullName evidence="3">Uncharacterized protein</fullName>
    </submittedName>
</protein>
<dbReference type="GO" id="GO:0000226">
    <property type="term" value="P:microtubule cytoskeleton organization"/>
    <property type="evidence" value="ECO:0007669"/>
    <property type="project" value="InterPro"/>
</dbReference>
<evidence type="ECO:0000256" key="1">
    <source>
        <dbReference type="SAM" id="Coils"/>
    </source>
</evidence>
<accession>A0AAD3GZB1</accession>
<evidence type="ECO:0000313" key="4">
    <source>
        <dbReference type="Proteomes" id="UP001054902"/>
    </source>
</evidence>
<evidence type="ECO:0000256" key="2">
    <source>
        <dbReference type="SAM" id="MobiDB-lite"/>
    </source>
</evidence>